<feature type="signal peptide" evidence="2">
    <location>
        <begin position="1"/>
        <end position="25"/>
    </location>
</feature>
<evidence type="ECO:0000256" key="1">
    <source>
        <dbReference type="SAM" id="Phobius"/>
    </source>
</evidence>
<dbReference type="AlphaFoldDB" id="A0A9Q1BZW7"/>
<comment type="caution">
    <text evidence="3">The sequence shown here is derived from an EMBL/GenBank/DDBJ whole genome shotgun (WGS) entry which is preliminary data.</text>
</comment>
<evidence type="ECO:0000313" key="4">
    <source>
        <dbReference type="Proteomes" id="UP001152320"/>
    </source>
</evidence>
<keyword evidence="1" id="KW-1133">Transmembrane helix</keyword>
<feature type="chain" id="PRO_5040382269" evidence="2">
    <location>
        <begin position="26"/>
        <end position="409"/>
    </location>
</feature>
<protein>
    <submittedName>
        <fullName evidence="3">Uncharacterized protein</fullName>
    </submittedName>
</protein>
<keyword evidence="4" id="KW-1185">Reference proteome</keyword>
<proteinExistence type="predicted"/>
<gene>
    <name evidence="3" type="ORF">HOLleu_19353</name>
</gene>
<reference evidence="3" key="1">
    <citation type="submission" date="2021-10" db="EMBL/GenBank/DDBJ databases">
        <title>Tropical sea cucumber genome reveals ecological adaptation and Cuvierian tubules defense mechanism.</title>
        <authorList>
            <person name="Chen T."/>
        </authorList>
    </citation>
    <scope>NUCLEOTIDE SEQUENCE</scope>
    <source>
        <strain evidence="3">Nanhai2018</strain>
        <tissue evidence="3">Muscle</tissue>
    </source>
</reference>
<evidence type="ECO:0000313" key="3">
    <source>
        <dbReference type="EMBL" id="KAJ8035619.1"/>
    </source>
</evidence>
<keyword evidence="2" id="KW-0732">Signal</keyword>
<accession>A0A9Q1BZW7</accession>
<sequence length="409" mass="45454">MEILLKVLCSSMFFVFLEIFLFTEGAKLPTKPTVTLCAKYRNEPKSGWSSLPKICLNYLQSLEGDPSTAEPNTQSPRVPLNIGEKEVEIEVEREGKNELDVEKEIEIEKENEVEFESDFKCRGSKCTTDGTTGKNGGTNGNPSTSFSQELLRTIAILGMAAVIGVTVVAIAVLLICLLRRRGESSQPVGGRKDYTRNGIRDQHNGAVGRYSEQYTVVVKPSSTNNLLVDTTDHNITTPLPYQVPRGDDINNGVCLKKIHREKIILETGYGSSPLAQQSVLILVDHTDHSLMTPQPYQVLQGDDIRAAVFLKTIHRGIVSLTTVSMRPSTSESLKVPHQLDETVTITLDLKPTKTPSIHYLQILQDGRRLLPSARANHQITCRERLGCGRKIYPKVVLNRTRVKAHLRVN</sequence>
<feature type="transmembrane region" description="Helical" evidence="1">
    <location>
        <begin position="154"/>
        <end position="178"/>
    </location>
</feature>
<evidence type="ECO:0000256" key="2">
    <source>
        <dbReference type="SAM" id="SignalP"/>
    </source>
</evidence>
<name>A0A9Q1BZW7_HOLLE</name>
<keyword evidence="1" id="KW-0472">Membrane</keyword>
<organism evidence="3 4">
    <name type="scientific">Holothuria leucospilota</name>
    <name type="common">Black long sea cucumber</name>
    <name type="synonym">Mertensiothuria leucospilota</name>
    <dbReference type="NCBI Taxonomy" id="206669"/>
    <lineage>
        <taxon>Eukaryota</taxon>
        <taxon>Metazoa</taxon>
        <taxon>Echinodermata</taxon>
        <taxon>Eleutherozoa</taxon>
        <taxon>Echinozoa</taxon>
        <taxon>Holothuroidea</taxon>
        <taxon>Aspidochirotacea</taxon>
        <taxon>Aspidochirotida</taxon>
        <taxon>Holothuriidae</taxon>
        <taxon>Holothuria</taxon>
    </lineage>
</organism>
<dbReference type="Proteomes" id="UP001152320">
    <property type="component" value="Chromosome 9"/>
</dbReference>
<dbReference type="EMBL" id="JAIZAY010000009">
    <property type="protein sequence ID" value="KAJ8035619.1"/>
    <property type="molecule type" value="Genomic_DNA"/>
</dbReference>
<keyword evidence="1" id="KW-0812">Transmembrane</keyword>